<keyword evidence="1" id="KW-1133">Transmembrane helix</keyword>
<reference evidence="2" key="1">
    <citation type="submission" date="2018-06" db="EMBL/GenBank/DDBJ databases">
        <authorList>
            <person name="Zhirakovskaya E."/>
        </authorList>
    </citation>
    <scope>NUCLEOTIDE SEQUENCE</scope>
</reference>
<sequence length="154" mass="16913">MENIDSFMVFLHVVVGAIFAITVTVVQLVVGPAMARIPAGEGKLRAVAVIQGRAARAMDIAIILQSLTAIYLLITRWEMISASSYLHVKISLGIIALVTANLLHFYWRGKKQRLKAEGKMDEFKALAGRTLFFEKVVLVTAPATFLMGVAFNHL</sequence>
<dbReference type="AlphaFoldDB" id="A0A3B1C5J5"/>
<feature type="transmembrane region" description="Helical" evidence="1">
    <location>
        <begin position="54"/>
        <end position="74"/>
    </location>
</feature>
<evidence type="ECO:0000256" key="1">
    <source>
        <dbReference type="SAM" id="Phobius"/>
    </source>
</evidence>
<keyword evidence="1" id="KW-0472">Membrane</keyword>
<name>A0A3B1C5J5_9ZZZZ</name>
<dbReference type="EMBL" id="UOGB01000223">
    <property type="protein sequence ID" value="VAX21921.1"/>
    <property type="molecule type" value="Genomic_DNA"/>
</dbReference>
<proteinExistence type="predicted"/>
<feature type="transmembrane region" description="Helical" evidence="1">
    <location>
        <begin position="86"/>
        <end position="107"/>
    </location>
</feature>
<feature type="transmembrane region" description="Helical" evidence="1">
    <location>
        <begin position="128"/>
        <end position="151"/>
    </location>
</feature>
<organism evidence="2">
    <name type="scientific">hydrothermal vent metagenome</name>
    <dbReference type="NCBI Taxonomy" id="652676"/>
    <lineage>
        <taxon>unclassified sequences</taxon>
        <taxon>metagenomes</taxon>
        <taxon>ecological metagenomes</taxon>
    </lineage>
</organism>
<evidence type="ECO:0000313" key="2">
    <source>
        <dbReference type="EMBL" id="VAX21921.1"/>
    </source>
</evidence>
<gene>
    <name evidence="2" type="ORF">MNBD_NITROSPINAE03-48</name>
</gene>
<accession>A0A3B1C5J5</accession>
<keyword evidence="1" id="KW-0812">Transmembrane</keyword>
<protein>
    <submittedName>
        <fullName evidence="2">Uncharacterized protein</fullName>
    </submittedName>
</protein>
<feature type="transmembrane region" description="Helical" evidence="1">
    <location>
        <begin position="6"/>
        <end position="33"/>
    </location>
</feature>